<dbReference type="GO" id="GO:0000287">
    <property type="term" value="F:magnesium ion binding"/>
    <property type="evidence" value="ECO:0007669"/>
    <property type="project" value="UniProtKB-UniRule"/>
</dbReference>
<feature type="binding site" evidence="9">
    <location>
        <begin position="193"/>
        <end position="194"/>
    </location>
    <ligand>
        <name>2-[(2R,5Z)-2-carboxy-4-methylthiazol-5(2H)-ylidene]ethyl phosphate</name>
        <dbReference type="ChEBI" id="CHEBI:62899"/>
    </ligand>
</feature>
<feature type="binding site" evidence="9">
    <location>
        <position position="77"/>
    </location>
    <ligand>
        <name>4-amino-2-methyl-5-(diphosphooxymethyl)pyrimidine</name>
        <dbReference type="ChEBI" id="CHEBI:57841"/>
    </ligand>
</feature>
<comment type="catalytic activity">
    <reaction evidence="8 9 10">
        <text>2-[(2R,5Z)-2-carboxy-4-methylthiazol-5(2H)-ylidene]ethyl phosphate + 4-amino-2-methyl-5-(diphosphooxymethyl)pyrimidine + 2 H(+) = thiamine phosphate + CO2 + diphosphate</text>
        <dbReference type="Rhea" id="RHEA:47844"/>
        <dbReference type="ChEBI" id="CHEBI:15378"/>
        <dbReference type="ChEBI" id="CHEBI:16526"/>
        <dbReference type="ChEBI" id="CHEBI:33019"/>
        <dbReference type="ChEBI" id="CHEBI:37575"/>
        <dbReference type="ChEBI" id="CHEBI:57841"/>
        <dbReference type="ChEBI" id="CHEBI:62899"/>
        <dbReference type="EC" id="2.5.1.3"/>
    </reaction>
</comment>
<dbReference type="EC" id="2.5.1.3" evidence="9"/>
<evidence type="ECO:0000256" key="3">
    <source>
        <dbReference type="ARBA" id="ARBA00022723"/>
    </source>
</evidence>
<dbReference type="GO" id="GO:0009228">
    <property type="term" value="P:thiamine biosynthetic process"/>
    <property type="evidence" value="ECO:0007669"/>
    <property type="project" value="UniProtKB-KW"/>
</dbReference>
<accession>A0A1G9BT31</accession>
<evidence type="ECO:0000256" key="11">
    <source>
        <dbReference type="RuleBase" id="RU004253"/>
    </source>
</evidence>
<keyword evidence="3 9" id="KW-0479">Metal-binding</keyword>
<keyword evidence="2 9" id="KW-0808">Transferase</keyword>
<comment type="catalytic activity">
    <reaction evidence="6 9 10">
        <text>4-methyl-5-(2-phosphooxyethyl)-thiazole + 4-amino-2-methyl-5-(diphosphooxymethyl)pyrimidine + H(+) = thiamine phosphate + diphosphate</text>
        <dbReference type="Rhea" id="RHEA:22328"/>
        <dbReference type="ChEBI" id="CHEBI:15378"/>
        <dbReference type="ChEBI" id="CHEBI:33019"/>
        <dbReference type="ChEBI" id="CHEBI:37575"/>
        <dbReference type="ChEBI" id="CHEBI:57841"/>
        <dbReference type="ChEBI" id="CHEBI:58296"/>
        <dbReference type="EC" id="2.5.1.3"/>
    </reaction>
</comment>
<dbReference type="NCBIfam" id="TIGR00693">
    <property type="entry name" value="thiE"/>
    <property type="match status" value="1"/>
</dbReference>
<evidence type="ECO:0000256" key="5">
    <source>
        <dbReference type="ARBA" id="ARBA00022977"/>
    </source>
</evidence>
<dbReference type="Pfam" id="PF02581">
    <property type="entry name" value="TMP-TENI"/>
    <property type="match status" value="1"/>
</dbReference>
<gene>
    <name evidence="9" type="primary">thiE</name>
    <name evidence="13" type="ORF">SAMN05216216_10380</name>
</gene>
<feature type="domain" description="Thiamine phosphate synthase/TenI" evidence="12">
    <location>
        <begin position="12"/>
        <end position="196"/>
    </location>
</feature>
<dbReference type="UniPathway" id="UPA00060">
    <property type="reaction ID" value="UER00141"/>
</dbReference>
<feature type="binding site" evidence="9">
    <location>
        <begin position="141"/>
        <end position="143"/>
    </location>
    <ligand>
        <name>2-[(2R,5Z)-2-carboxy-4-methylthiazol-5(2H)-ylidene]ethyl phosphate</name>
        <dbReference type="ChEBI" id="CHEBI:62899"/>
    </ligand>
</feature>
<dbReference type="SUPFAM" id="SSF51391">
    <property type="entry name" value="Thiamin phosphate synthase"/>
    <property type="match status" value="1"/>
</dbReference>
<evidence type="ECO:0000256" key="9">
    <source>
        <dbReference type="HAMAP-Rule" id="MF_00097"/>
    </source>
</evidence>
<dbReference type="HAMAP" id="MF_00097">
    <property type="entry name" value="TMP_synthase"/>
    <property type="match status" value="1"/>
</dbReference>
<reference evidence="14" key="1">
    <citation type="submission" date="2016-10" db="EMBL/GenBank/DDBJ databases">
        <authorList>
            <person name="Varghese N."/>
            <person name="Submissions S."/>
        </authorList>
    </citation>
    <scope>NUCLEOTIDE SEQUENCE [LARGE SCALE GENOMIC DNA]</scope>
    <source>
        <strain evidence="14">CGMCC 1.8895</strain>
    </source>
</reference>
<evidence type="ECO:0000256" key="8">
    <source>
        <dbReference type="ARBA" id="ARBA00047883"/>
    </source>
</evidence>
<dbReference type="InterPro" id="IPR034291">
    <property type="entry name" value="TMP_synthase"/>
</dbReference>
<dbReference type="STRING" id="576118.SAMN05216216_10380"/>
<dbReference type="PANTHER" id="PTHR20857:SF15">
    <property type="entry name" value="THIAMINE-PHOSPHATE SYNTHASE"/>
    <property type="match status" value="1"/>
</dbReference>
<dbReference type="AlphaFoldDB" id="A0A1G9BT31"/>
<evidence type="ECO:0000256" key="10">
    <source>
        <dbReference type="RuleBase" id="RU003826"/>
    </source>
</evidence>
<comment type="cofactor">
    <cofactor evidence="9">
        <name>Mg(2+)</name>
        <dbReference type="ChEBI" id="CHEBI:18420"/>
    </cofactor>
    <text evidence="9">Binds 1 Mg(2+) ion per subunit.</text>
</comment>
<evidence type="ECO:0000256" key="1">
    <source>
        <dbReference type="ARBA" id="ARBA00005165"/>
    </source>
</evidence>
<comment type="pathway">
    <text evidence="1 9 11">Cofactor biosynthesis; thiamine diphosphate biosynthesis; thiamine phosphate from 4-amino-2-methyl-5-diphosphomethylpyrimidine and 4-methyl-5-(2-phosphoethyl)-thiazole: step 1/1.</text>
</comment>
<keyword evidence="5 9" id="KW-0784">Thiamine biosynthesis</keyword>
<dbReference type="Proteomes" id="UP000199008">
    <property type="component" value="Unassembled WGS sequence"/>
</dbReference>
<dbReference type="GO" id="GO:0005737">
    <property type="term" value="C:cytoplasm"/>
    <property type="evidence" value="ECO:0007669"/>
    <property type="project" value="TreeGrafter"/>
</dbReference>
<feature type="binding site" evidence="9">
    <location>
        <position position="115"/>
    </location>
    <ligand>
        <name>4-amino-2-methyl-5-(diphosphooxymethyl)pyrimidine</name>
        <dbReference type="ChEBI" id="CHEBI:57841"/>
    </ligand>
</feature>
<evidence type="ECO:0000313" key="13">
    <source>
        <dbReference type="EMBL" id="SDK42125.1"/>
    </source>
</evidence>
<evidence type="ECO:0000313" key="14">
    <source>
        <dbReference type="Proteomes" id="UP000199008"/>
    </source>
</evidence>
<feature type="binding site" evidence="9">
    <location>
        <position position="173"/>
    </location>
    <ligand>
        <name>2-[(2R,5Z)-2-carboxy-4-methylthiazol-5(2H)-ylidene]ethyl phosphate</name>
        <dbReference type="ChEBI" id="CHEBI:62899"/>
    </ligand>
</feature>
<evidence type="ECO:0000259" key="12">
    <source>
        <dbReference type="Pfam" id="PF02581"/>
    </source>
</evidence>
<dbReference type="GO" id="GO:0004789">
    <property type="term" value="F:thiamine-phosphate diphosphorylase activity"/>
    <property type="evidence" value="ECO:0007669"/>
    <property type="project" value="UniProtKB-UniRule"/>
</dbReference>
<feature type="binding site" evidence="9">
    <location>
        <position position="97"/>
    </location>
    <ligand>
        <name>Mg(2+)</name>
        <dbReference type="ChEBI" id="CHEBI:18420"/>
    </ligand>
</feature>
<keyword evidence="14" id="KW-1185">Reference proteome</keyword>
<dbReference type="PANTHER" id="PTHR20857">
    <property type="entry name" value="THIAMINE-PHOSPHATE PYROPHOSPHORYLASE"/>
    <property type="match status" value="1"/>
</dbReference>
<keyword evidence="4 9" id="KW-0460">Magnesium</keyword>
<dbReference type="InterPro" id="IPR022998">
    <property type="entry name" value="ThiamineP_synth_TenI"/>
</dbReference>
<sequence length="211" mass="22571">MLNPMNKNDLRLYFIYGSGNGNVQRSLDVIEQALQSGITLFQMREKGDGALAGKALKEFALTVKDMAALHDVPFIINDDVELAMAVQADGIHLGQDDMRPGALPDYFDNKIVGLSVRDGAELAASDLGNVDYIGTGPIFPTLSKDDAGEATGVSGLKSMRDKIGELPMVAIGGITENNYHECIENGADGIAVISAISEADDVPRTIRNFLE</sequence>
<feature type="binding site" evidence="9">
    <location>
        <position position="144"/>
    </location>
    <ligand>
        <name>4-amino-2-methyl-5-(diphosphooxymethyl)pyrimidine</name>
        <dbReference type="ChEBI" id="CHEBI:57841"/>
    </ligand>
</feature>
<comment type="similarity">
    <text evidence="9 10">Belongs to the thiamine-phosphate synthase family.</text>
</comment>
<name>A0A1G9BT31_9BACL</name>
<comment type="function">
    <text evidence="9">Condenses 4-methyl-5-(beta-hydroxyethyl)thiazole monophosphate (THZ-P) and 2-methyl-4-amino-5-hydroxymethyl pyrimidine pyrophosphate (HMP-PP) to form thiamine monophosphate (TMP).</text>
</comment>
<evidence type="ECO:0000256" key="2">
    <source>
        <dbReference type="ARBA" id="ARBA00022679"/>
    </source>
</evidence>
<organism evidence="13 14">
    <name type="scientific">Lacicoccus qingdaonensis</name>
    <dbReference type="NCBI Taxonomy" id="576118"/>
    <lineage>
        <taxon>Bacteria</taxon>
        <taxon>Bacillati</taxon>
        <taxon>Bacillota</taxon>
        <taxon>Bacilli</taxon>
        <taxon>Bacillales</taxon>
        <taxon>Salinicoccaceae</taxon>
        <taxon>Lacicoccus</taxon>
    </lineage>
</organism>
<dbReference type="Gene3D" id="3.20.20.70">
    <property type="entry name" value="Aldolase class I"/>
    <property type="match status" value="1"/>
</dbReference>
<comment type="catalytic activity">
    <reaction evidence="7 9 10">
        <text>2-(2-carboxy-4-methylthiazol-5-yl)ethyl phosphate + 4-amino-2-methyl-5-(diphosphooxymethyl)pyrimidine + 2 H(+) = thiamine phosphate + CO2 + diphosphate</text>
        <dbReference type="Rhea" id="RHEA:47848"/>
        <dbReference type="ChEBI" id="CHEBI:15378"/>
        <dbReference type="ChEBI" id="CHEBI:16526"/>
        <dbReference type="ChEBI" id="CHEBI:33019"/>
        <dbReference type="ChEBI" id="CHEBI:37575"/>
        <dbReference type="ChEBI" id="CHEBI:57841"/>
        <dbReference type="ChEBI" id="CHEBI:62890"/>
        <dbReference type="EC" id="2.5.1.3"/>
    </reaction>
</comment>
<dbReference type="InterPro" id="IPR036206">
    <property type="entry name" value="ThiamineP_synth_sf"/>
</dbReference>
<evidence type="ECO:0000256" key="6">
    <source>
        <dbReference type="ARBA" id="ARBA00047334"/>
    </source>
</evidence>
<feature type="binding site" evidence="9">
    <location>
        <begin position="42"/>
        <end position="46"/>
    </location>
    <ligand>
        <name>4-amino-2-methyl-5-(diphosphooxymethyl)pyrimidine</name>
        <dbReference type="ChEBI" id="CHEBI:57841"/>
    </ligand>
</feature>
<evidence type="ECO:0000256" key="7">
    <source>
        <dbReference type="ARBA" id="ARBA00047851"/>
    </source>
</evidence>
<feature type="binding site" evidence="9">
    <location>
        <position position="78"/>
    </location>
    <ligand>
        <name>Mg(2+)</name>
        <dbReference type="ChEBI" id="CHEBI:18420"/>
    </ligand>
</feature>
<dbReference type="CDD" id="cd00564">
    <property type="entry name" value="TMP_TenI"/>
    <property type="match status" value="1"/>
</dbReference>
<dbReference type="GO" id="GO:0009229">
    <property type="term" value="P:thiamine diphosphate biosynthetic process"/>
    <property type="evidence" value="ECO:0007669"/>
    <property type="project" value="UniProtKB-UniRule"/>
</dbReference>
<dbReference type="InterPro" id="IPR013785">
    <property type="entry name" value="Aldolase_TIM"/>
</dbReference>
<protein>
    <recommendedName>
        <fullName evidence="9">Thiamine-phosphate synthase</fullName>
        <shortName evidence="9">TP synthase</shortName>
        <shortName evidence="9">TPS</shortName>
        <ecNumber evidence="9">2.5.1.3</ecNumber>
    </recommendedName>
    <alternativeName>
        <fullName evidence="9">Thiamine-phosphate pyrophosphorylase</fullName>
        <shortName evidence="9">TMP pyrophosphorylase</shortName>
        <shortName evidence="9">TMP-PPase</shortName>
    </alternativeName>
</protein>
<evidence type="ECO:0000256" key="4">
    <source>
        <dbReference type="ARBA" id="ARBA00022842"/>
    </source>
</evidence>
<proteinExistence type="inferred from homology"/>
<dbReference type="EMBL" id="FNFY01000003">
    <property type="protein sequence ID" value="SDK42125.1"/>
    <property type="molecule type" value="Genomic_DNA"/>
</dbReference>
<dbReference type="FunFam" id="3.20.20.70:FF:000096">
    <property type="entry name" value="Thiamine-phosphate synthase"/>
    <property type="match status" value="1"/>
</dbReference>